<evidence type="ECO:0000256" key="5">
    <source>
        <dbReference type="ARBA" id="ARBA00048679"/>
    </source>
</evidence>
<evidence type="ECO:0000256" key="4">
    <source>
        <dbReference type="ARBA" id="ARBA00047899"/>
    </source>
</evidence>
<keyword evidence="10" id="KW-1185">Reference proteome</keyword>
<keyword evidence="3" id="KW-0675">Receptor</keyword>
<dbReference type="EMBL" id="JACEFO010000718">
    <property type="protein sequence ID" value="KAF8759330.1"/>
    <property type="molecule type" value="Genomic_DNA"/>
</dbReference>
<dbReference type="SUPFAM" id="SSF51110">
    <property type="entry name" value="alpha-D-mannose-specific plant lectins"/>
    <property type="match status" value="1"/>
</dbReference>
<evidence type="ECO:0000256" key="6">
    <source>
        <dbReference type="SAM" id="MobiDB-lite"/>
    </source>
</evidence>
<dbReference type="PROSITE" id="PS50927">
    <property type="entry name" value="BULB_LECTIN"/>
    <property type="match status" value="1"/>
</dbReference>
<evidence type="ECO:0000256" key="1">
    <source>
        <dbReference type="ARBA" id="ARBA00004479"/>
    </source>
</evidence>
<comment type="caution">
    <text evidence="9">The sequence shown here is derived from an EMBL/GenBank/DDBJ whole genome shotgun (WGS) entry which is preliminary data.</text>
</comment>
<evidence type="ECO:0000256" key="7">
    <source>
        <dbReference type="SAM" id="SignalP"/>
    </source>
</evidence>
<dbReference type="AlphaFoldDB" id="A0A835FHM8"/>
<dbReference type="InterPro" id="IPR036426">
    <property type="entry name" value="Bulb-type_lectin_dom_sf"/>
</dbReference>
<organism evidence="9 10">
    <name type="scientific">Digitaria exilis</name>
    <dbReference type="NCBI Taxonomy" id="1010633"/>
    <lineage>
        <taxon>Eukaryota</taxon>
        <taxon>Viridiplantae</taxon>
        <taxon>Streptophyta</taxon>
        <taxon>Embryophyta</taxon>
        <taxon>Tracheophyta</taxon>
        <taxon>Spermatophyta</taxon>
        <taxon>Magnoliopsida</taxon>
        <taxon>Liliopsida</taxon>
        <taxon>Poales</taxon>
        <taxon>Poaceae</taxon>
        <taxon>PACMAD clade</taxon>
        <taxon>Panicoideae</taxon>
        <taxon>Panicodae</taxon>
        <taxon>Paniceae</taxon>
        <taxon>Anthephorinae</taxon>
        <taxon>Digitaria</taxon>
    </lineage>
</organism>
<evidence type="ECO:0000313" key="10">
    <source>
        <dbReference type="Proteomes" id="UP000636709"/>
    </source>
</evidence>
<dbReference type="Proteomes" id="UP000636709">
    <property type="component" value="Unassembled WGS sequence"/>
</dbReference>
<feature type="chain" id="PRO_5032773916" description="non-specific serine/threonine protein kinase" evidence="7">
    <location>
        <begin position="22"/>
        <end position="516"/>
    </location>
</feature>
<dbReference type="GO" id="GO:0051707">
    <property type="term" value="P:response to other organism"/>
    <property type="evidence" value="ECO:0007669"/>
    <property type="project" value="UniProtKB-ARBA"/>
</dbReference>
<dbReference type="Gene3D" id="2.90.10.10">
    <property type="entry name" value="Bulb-type lectin domain"/>
    <property type="match status" value="1"/>
</dbReference>
<keyword evidence="7" id="KW-0732">Signal</keyword>
<feature type="signal peptide" evidence="7">
    <location>
        <begin position="1"/>
        <end position="21"/>
    </location>
</feature>
<evidence type="ECO:0000256" key="3">
    <source>
        <dbReference type="ARBA" id="ARBA00023170"/>
    </source>
</evidence>
<evidence type="ECO:0000259" key="8">
    <source>
        <dbReference type="PROSITE" id="PS50927"/>
    </source>
</evidence>
<protein>
    <recommendedName>
        <fullName evidence="2">non-specific serine/threonine protein kinase</fullName>
        <ecNumber evidence="2">2.7.11.1</ecNumber>
    </recommendedName>
</protein>
<name>A0A835FHM8_9POAL</name>
<dbReference type="SMART" id="SM00108">
    <property type="entry name" value="B_lectin"/>
    <property type="match status" value="1"/>
</dbReference>
<dbReference type="CDD" id="cd00028">
    <property type="entry name" value="B_lectin"/>
    <property type="match status" value="1"/>
</dbReference>
<dbReference type="GO" id="GO:0004674">
    <property type="term" value="F:protein serine/threonine kinase activity"/>
    <property type="evidence" value="ECO:0007669"/>
    <property type="project" value="UniProtKB-EC"/>
</dbReference>
<dbReference type="EC" id="2.7.11.1" evidence="2"/>
<dbReference type="PANTHER" id="PTHR32444:SF118">
    <property type="entry name" value="OS09G0551150 PROTEIN"/>
    <property type="match status" value="1"/>
</dbReference>
<proteinExistence type="predicted"/>
<comment type="catalytic activity">
    <reaction evidence="5">
        <text>L-seryl-[protein] + ATP = O-phospho-L-seryl-[protein] + ADP + H(+)</text>
        <dbReference type="Rhea" id="RHEA:17989"/>
        <dbReference type="Rhea" id="RHEA-COMP:9863"/>
        <dbReference type="Rhea" id="RHEA-COMP:11604"/>
        <dbReference type="ChEBI" id="CHEBI:15378"/>
        <dbReference type="ChEBI" id="CHEBI:29999"/>
        <dbReference type="ChEBI" id="CHEBI:30616"/>
        <dbReference type="ChEBI" id="CHEBI:83421"/>
        <dbReference type="ChEBI" id="CHEBI:456216"/>
        <dbReference type="EC" id="2.7.11.1"/>
    </reaction>
</comment>
<evidence type="ECO:0000313" key="9">
    <source>
        <dbReference type="EMBL" id="KAF8759330.1"/>
    </source>
</evidence>
<dbReference type="InterPro" id="IPR001480">
    <property type="entry name" value="Bulb-type_lectin_dom"/>
</dbReference>
<reference evidence="9" key="1">
    <citation type="submission" date="2020-07" db="EMBL/GenBank/DDBJ databases">
        <title>Genome sequence and genetic diversity analysis of an under-domesticated orphan crop, white fonio (Digitaria exilis).</title>
        <authorList>
            <person name="Bennetzen J.L."/>
            <person name="Chen S."/>
            <person name="Ma X."/>
            <person name="Wang X."/>
            <person name="Yssel A.E.J."/>
            <person name="Chaluvadi S.R."/>
            <person name="Johnson M."/>
            <person name="Gangashetty P."/>
            <person name="Hamidou F."/>
            <person name="Sanogo M.D."/>
            <person name="Zwaenepoel A."/>
            <person name="Wallace J."/>
            <person name="Van De Peer Y."/>
            <person name="Van Deynze A."/>
        </authorList>
    </citation>
    <scope>NUCLEOTIDE SEQUENCE</scope>
    <source>
        <tissue evidence="9">Leaves</tissue>
    </source>
</reference>
<dbReference type="OrthoDB" id="1429747at2759"/>
<comment type="subcellular location">
    <subcellularLocation>
        <location evidence="1">Membrane</location>
        <topology evidence="1">Single-pass type I membrane protein</topology>
    </subcellularLocation>
</comment>
<feature type="region of interest" description="Disordered" evidence="6">
    <location>
        <begin position="358"/>
        <end position="388"/>
    </location>
</feature>
<dbReference type="GO" id="GO:0016020">
    <property type="term" value="C:membrane"/>
    <property type="evidence" value="ECO:0007669"/>
    <property type="project" value="UniProtKB-SubCell"/>
</dbReference>
<dbReference type="PANTHER" id="PTHR32444">
    <property type="entry name" value="BULB-TYPE LECTIN DOMAIN-CONTAINING PROTEIN"/>
    <property type="match status" value="1"/>
</dbReference>
<evidence type="ECO:0000256" key="2">
    <source>
        <dbReference type="ARBA" id="ARBA00012513"/>
    </source>
</evidence>
<feature type="domain" description="Bulb-type lectin" evidence="8">
    <location>
        <begin position="22"/>
        <end position="138"/>
    </location>
</feature>
<sequence>MPSPITYATILLLVPLPPVASDDKLVLGKPLLPGTTIVSYGNGGFTLGFFSLLYLGIWYNAIPSLTAVWIANRVSPATTNSTTSTPSLTLTDTSNLVLSDADNLISSPASTGTAAVLLDTGNLVIRSPNGTALWQSFEHPTDTFLSGMKIRVRYSLLTREAPTTPRRGYLTITGQFRVNPSSVIIYTQMVHTEEEMYMTYELSDAAALTTFILTYSAEYHGPPTSATFTANVACMATVIARVSTTLSRQAWKSRTVAWFSQGCRRKEAALRCGDGFPIRKPNPVLPFLPVEQPIFLSRPSPQSPLPFPLPESGRAPSRLLSLTAMWARSQDSARVRPLHDTPPPPSLAYSALFNAPPFSHRLSNPRRAPLRRRNRARAPPPSPPPRACFGVYQEGEQPAEPLIPLSLALCCACDLAVNPEPPSIAANRNHRLSLVPRFPLSPPGQARRETEHSSLFPSQLRRNSAAESSGAAASRSSPASRSAQKKRSRPMEIRRPILDLNPSHTSRAFCRKAPRF</sequence>
<gene>
    <name evidence="9" type="ORF">HU200_010371</name>
</gene>
<feature type="compositionally biased region" description="Low complexity" evidence="6">
    <location>
        <begin position="461"/>
        <end position="482"/>
    </location>
</feature>
<dbReference type="Pfam" id="PF01453">
    <property type="entry name" value="B_lectin"/>
    <property type="match status" value="1"/>
</dbReference>
<feature type="region of interest" description="Disordered" evidence="6">
    <location>
        <begin position="436"/>
        <end position="516"/>
    </location>
</feature>
<accession>A0A835FHM8</accession>
<comment type="catalytic activity">
    <reaction evidence="4">
        <text>L-threonyl-[protein] + ATP = O-phospho-L-threonyl-[protein] + ADP + H(+)</text>
        <dbReference type="Rhea" id="RHEA:46608"/>
        <dbReference type="Rhea" id="RHEA-COMP:11060"/>
        <dbReference type="Rhea" id="RHEA-COMP:11605"/>
        <dbReference type="ChEBI" id="CHEBI:15378"/>
        <dbReference type="ChEBI" id="CHEBI:30013"/>
        <dbReference type="ChEBI" id="CHEBI:30616"/>
        <dbReference type="ChEBI" id="CHEBI:61977"/>
        <dbReference type="ChEBI" id="CHEBI:456216"/>
        <dbReference type="EC" id="2.7.11.1"/>
    </reaction>
</comment>